<dbReference type="VEuPathDB" id="FungiDB:Z520_04517"/>
<dbReference type="InterPro" id="IPR036864">
    <property type="entry name" value="Zn2-C6_fun-type_DNA-bd_sf"/>
</dbReference>
<evidence type="ECO:0000256" key="1">
    <source>
        <dbReference type="ARBA" id="ARBA00023015"/>
    </source>
</evidence>
<dbReference type="CDD" id="cd12148">
    <property type="entry name" value="fungal_TF_MHR"/>
    <property type="match status" value="1"/>
</dbReference>
<keyword evidence="3" id="KW-0804">Transcription</keyword>
<name>A0A0D2ISC5_9EURO</name>
<dbReference type="GeneID" id="27710263"/>
<dbReference type="GO" id="GO:0006351">
    <property type="term" value="P:DNA-templated transcription"/>
    <property type="evidence" value="ECO:0007669"/>
    <property type="project" value="InterPro"/>
</dbReference>
<evidence type="ECO:0000313" key="8">
    <source>
        <dbReference type="Proteomes" id="UP000053411"/>
    </source>
</evidence>
<dbReference type="AlphaFoldDB" id="A0A0D2ISC5"/>
<evidence type="ECO:0000256" key="5">
    <source>
        <dbReference type="SAM" id="MobiDB-lite"/>
    </source>
</evidence>
<evidence type="ECO:0000256" key="4">
    <source>
        <dbReference type="ARBA" id="ARBA00023242"/>
    </source>
</evidence>
<dbReference type="InterPro" id="IPR007219">
    <property type="entry name" value="XnlR_reg_dom"/>
</dbReference>
<dbReference type="RefSeq" id="XP_016634004.1">
    <property type="nucleotide sequence ID" value="XM_016775024.1"/>
</dbReference>
<keyword evidence="4" id="KW-0539">Nucleus</keyword>
<evidence type="ECO:0000256" key="3">
    <source>
        <dbReference type="ARBA" id="ARBA00023163"/>
    </source>
</evidence>
<evidence type="ECO:0000256" key="2">
    <source>
        <dbReference type="ARBA" id="ARBA00023125"/>
    </source>
</evidence>
<feature type="domain" description="Xylanolytic transcriptional activator regulatory" evidence="6">
    <location>
        <begin position="340"/>
        <end position="413"/>
    </location>
</feature>
<keyword evidence="1" id="KW-0805">Transcription regulation</keyword>
<keyword evidence="2" id="KW-0238">DNA-binding</keyword>
<gene>
    <name evidence="7" type="ORF">Z520_04517</name>
</gene>
<dbReference type="OrthoDB" id="6509908at2759"/>
<organism evidence="7 8">
    <name type="scientific">Fonsecaea multimorphosa CBS 102226</name>
    <dbReference type="NCBI Taxonomy" id="1442371"/>
    <lineage>
        <taxon>Eukaryota</taxon>
        <taxon>Fungi</taxon>
        <taxon>Dikarya</taxon>
        <taxon>Ascomycota</taxon>
        <taxon>Pezizomycotina</taxon>
        <taxon>Eurotiomycetes</taxon>
        <taxon>Chaetothyriomycetidae</taxon>
        <taxon>Chaetothyriales</taxon>
        <taxon>Herpotrichiellaceae</taxon>
        <taxon>Fonsecaea</taxon>
    </lineage>
</organism>
<dbReference type="PANTHER" id="PTHR47840:SF1">
    <property type="entry name" value="ZN(II)2CYS6 TRANSCRIPTION FACTOR (EUROFUNG)"/>
    <property type="match status" value="1"/>
</dbReference>
<dbReference type="STRING" id="1442371.A0A0D2ISC5"/>
<accession>A0A0D2ISC5</accession>
<dbReference type="Proteomes" id="UP000053411">
    <property type="component" value="Unassembled WGS sequence"/>
</dbReference>
<dbReference type="GO" id="GO:0008270">
    <property type="term" value="F:zinc ion binding"/>
    <property type="evidence" value="ECO:0007669"/>
    <property type="project" value="InterPro"/>
</dbReference>
<proteinExistence type="predicted"/>
<dbReference type="PANTHER" id="PTHR47840">
    <property type="entry name" value="ZN(II)2CYS6 TRANSCRIPTION FACTOR (EUROFUNG)-RELATED"/>
    <property type="match status" value="1"/>
</dbReference>
<keyword evidence="8" id="KW-1185">Reference proteome</keyword>
<evidence type="ECO:0000313" key="7">
    <source>
        <dbReference type="EMBL" id="KIX99881.1"/>
    </source>
</evidence>
<feature type="region of interest" description="Disordered" evidence="5">
    <location>
        <begin position="1"/>
        <end position="31"/>
    </location>
</feature>
<dbReference type="GO" id="GO:0000981">
    <property type="term" value="F:DNA-binding transcription factor activity, RNA polymerase II-specific"/>
    <property type="evidence" value="ECO:0007669"/>
    <property type="project" value="InterPro"/>
</dbReference>
<dbReference type="SMART" id="SM00906">
    <property type="entry name" value="Fungal_trans"/>
    <property type="match status" value="1"/>
</dbReference>
<dbReference type="EMBL" id="KN848068">
    <property type="protein sequence ID" value="KIX99881.1"/>
    <property type="molecule type" value="Genomic_DNA"/>
</dbReference>
<dbReference type="Pfam" id="PF04082">
    <property type="entry name" value="Fungal_trans"/>
    <property type="match status" value="1"/>
</dbReference>
<evidence type="ECO:0000259" key="6">
    <source>
        <dbReference type="SMART" id="SM00906"/>
    </source>
</evidence>
<sequence length="746" mass="82739">MLPISRLDQRRSNAGNAESADLKLSSGRRRKTKCTYREGRQSKCEECYARGSPCVAQDKGSKTTTTISAASTKADGNNDEAKYSLRERVARLEDFVGTYLSNESATKSSDTGRNHSQRNSRVAYTGKLGIVCTSRQPVLINKATTDSTPDGPAPTYANGHFKSNPILSLFDNDVITRAGRTAGPSLIETAATTEPSGFHPARYELLILLPQEPDLNTLVELSKDWWNSAPHRFPELFDRAETTAEDWRSVLNHKLSLANPAETAKALLWTLISAERLSEDVFRDSTFRDPTAIATLESRILPAIDRAVVFEDDIAITLPGIECLILLSRYYCNQGRLRKAWHLCRRSLEYAISIGLDGSPAESGPILPDQPRHRQIDVWGAICFLDRYLSLLLGFPYGVRHSSLDLPKRGSETTQNTSQQATFVHTAMSSIIGQIIDRNQQLLDDHDSLLRTLKIDRELKQVMDNVDTVRWDADSRSSDPHIQEAFERIEAYFLMHFIQALLHLPLMLKCIGKGDKGVFQYSYGASTRASRQALVAYKYLRVGLRIDPYLCTMLDFQAFTMSALLVLHLLGQKTECNEEANREYAIEAQDERDWKSIADVTDILRQASTHNSKNIVAKQAVEVLDLLLGEKGDADERFNSCPQAEFDGGERCQIQINIPCFGEVTIARGVKRSPYLCPSAPANTTESPPCMTAALLPLTGQEETVPNPADLCTMTVSVGDGTAALFDGNWNVLARNVASAVATHSE</sequence>
<dbReference type="GO" id="GO:0003677">
    <property type="term" value="F:DNA binding"/>
    <property type="evidence" value="ECO:0007669"/>
    <property type="project" value="UniProtKB-KW"/>
</dbReference>
<protein>
    <recommendedName>
        <fullName evidence="6">Xylanolytic transcriptional activator regulatory domain-containing protein</fullName>
    </recommendedName>
</protein>
<dbReference type="Gene3D" id="4.10.240.10">
    <property type="entry name" value="Zn(2)-C6 fungal-type DNA-binding domain"/>
    <property type="match status" value="1"/>
</dbReference>
<reference evidence="7 8" key="1">
    <citation type="submission" date="2015-01" db="EMBL/GenBank/DDBJ databases">
        <title>The Genome Sequence of Fonsecaea multimorphosa CBS 102226.</title>
        <authorList>
            <consortium name="The Broad Institute Genomics Platform"/>
            <person name="Cuomo C."/>
            <person name="de Hoog S."/>
            <person name="Gorbushina A."/>
            <person name="Stielow B."/>
            <person name="Teixiera M."/>
            <person name="Abouelleil A."/>
            <person name="Chapman S.B."/>
            <person name="Priest M."/>
            <person name="Young S.K."/>
            <person name="Wortman J."/>
            <person name="Nusbaum C."/>
            <person name="Birren B."/>
        </authorList>
    </citation>
    <scope>NUCLEOTIDE SEQUENCE [LARGE SCALE GENOMIC DNA]</scope>
    <source>
        <strain evidence="7 8">CBS 102226</strain>
    </source>
</reference>